<sequence length="841" mass="97340">MEDNHDDDDIRLEEEIEIELSKISISSLEADDPDTDLSDETSSDSEPISDELPESVLCYLNFARTRSQNAEGLLQEMDNDDVLSDFYSVVPNRASDCLVELASEYNEDPEDLKKRVLSEIEDEELQISPETENAEVVNNDGSILSNEIVDLCLLTDGNDRSISFSFQEVETRCKQEYELWLEQQKEVDDEKMKKLKEEREMEEMENEKEMDKRHKRQEELEAERMKLEMLHAQQQVILDETLQKEEEAWKEQLIQHKKLIQSLHMQIEEEQIAFEEQKSKEREQMIAQQNMAAQKIQASFRAFRVYKNYAPVLKEWRAELKRKRDLQEKIEREHREKEERLRRRALEKKSKEEERKKGDEHEREEIAERVKRHEGYERKKQLVRLQREQQLMLLQQESREKVILKGLNEWVVEPENTDKEIKMAKEEQEIGEVEEDSKAEEIPRRKVTENIDQDTARAEKAKEIEKVQEEEVEEEQDKTSKMECGMATTNSEEDLEISKNEEEIEKVNEQEKGMAEELKQILQKQHMKLTQETRFMEEKQASSWHDNGGGKQKSGKTEFLNEVNCNLVENGIFYVEGYGSVTANCQTGSNTRMLDITTVPTEISVVAEGSGGHSNHISMHVQLGSGDPGQTERSSVSGNIKREPSEKEIQDVVDDLWAKDEISGKSFGKPNLLSDRIEEKRLLWMKTCKSWSSICKENKKKKIVERGKPRKCSASFLPPLSASMMIQAGPWNALQQVTTVTFEDLPGCSLSTLSQCCRLQFLSLRCCGLTALEGLGSCKDLKYIDVEGNNIQTINCENLENLCILILNKNRISSIHGLYGCSNLWSLELSYNKITRIGKDP</sequence>
<protein>
    <submittedName>
        <fullName evidence="1">Uncharacterized protein</fullName>
    </submittedName>
</protein>
<reference evidence="1" key="1">
    <citation type="submission" date="2021-08" db="EMBL/GenBank/DDBJ databases">
        <title>The first chromosome-level gecko genome reveals the dynamic sex chromosomes of Neotropical dwarf geckos (Sphaerodactylidae: Sphaerodactylus).</title>
        <authorList>
            <person name="Pinto B.J."/>
            <person name="Keating S.E."/>
            <person name="Gamble T."/>
        </authorList>
    </citation>
    <scope>NUCLEOTIDE SEQUENCE</scope>
    <source>
        <strain evidence="1">TG3544</strain>
    </source>
</reference>
<organism evidence="1 2">
    <name type="scientific">Sphaerodactylus townsendi</name>
    <dbReference type="NCBI Taxonomy" id="933632"/>
    <lineage>
        <taxon>Eukaryota</taxon>
        <taxon>Metazoa</taxon>
        <taxon>Chordata</taxon>
        <taxon>Craniata</taxon>
        <taxon>Vertebrata</taxon>
        <taxon>Euteleostomi</taxon>
        <taxon>Lepidosauria</taxon>
        <taxon>Squamata</taxon>
        <taxon>Bifurcata</taxon>
        <taxon>Gekkota</taxon>
        <taxon>Sphaerodactylidae</taxon>
        <taxon>Sphaerodactylus</taxon>
    </lineage>
</organism>
<evidence type="ECO:0000313" key="2">
    <source>
        <dbReference type="Proteomes" id="UP000827872"/>
    </source>
</evidence>
<name>A0ACB8FPR1_9SAUR</name>
<comment type="caution">
    <text evidence="1">The sequence shown here is derived from an EMBL/GenBank/DDBJ whole genome shotgun (WGS) entry which is preliminary data.</text>
</comment>
<evidence type="ECO:0000313" key="1">
    <source>
        <dbReference type="EMBL" id="KAH8007161.1"/>
    </source>
</evidence>
<keyword evidence="2" id="KW-1185">Reference proteome</keyword>
<dbReference type="EMBL" id="CM037619">
    <property type="protein sequence ID" value="KAH8007161.1"/>
    <property type="molecule type" value="Genomic_DNA"/>
</dbReference>
<accession>A0ACB8FPR1</accession>
<dbReference type="Proteomes" id="UP000827872">
    <property type="component" value="Linkage Group LG06"/>
</dbReference>
<proteinExistence type="predicted"/>
<gene>
    <name evidence="1" type="ORF">K3G42_017778</name>
</gene>